<evidence type="ECO:0000256" key="2">
    <source>
        <dbReference type="ARBA" id="ARBA00010107"/>
    </source>
</evidence>
<dbReference type="GO" id="GO:0003712">
    <property type="term" value="F:transcription coregulator activity"/>
    <property type="evidence" value="ECO:0007669"/>
    <property type="project" value="TreeGrafter"/>
</dbReference>
<keyword evidence="4 16" id="KW-0808">Transferase</keyword>
<keyword evidence="17" id="KW-1185">Reference proteome</keyword>
<sequence length="550" mass="63814">MAISCYCGCKCIYLSTYFPIQRYWSVVKSGVMRKFILEINTIPGDMGDVCNSILPLPFGCFLHYSVRRFDDCLNCVSLEKIQKQRATAIYQLRRSPTHSAKFIENTVMAKEKRTLHRKKQTNDATDEARPTTRLEPLKLKLTVAEPADTTTTGIKRKRGRTKQITEQTEQDEEFFQTFGHKLTKIEANIKRGTPTESDVVKYEKAKHKAENLANKQQTKERKSSIENKENNKSPEHQTESEVSSIDVPKIKQILFNNYLIDTWYVAPYPEEYSQSSTLYICEFCMKYMKSSFVADRHKAKCKVRYPPGDEIYRDGNVSVFEVDGRKNKIYCQNLCLMAKMFLDHKTLYYDVEPFLFYIMTEADDKGCHFVGYFSKEKRSAMNYNVSCILTMPIFQRKGYGQFLIDFSYLLSKRESKAGSPERPLSDLGLISYRSYWKNVLFHELENQDGSISIDELSNITSLTPDDIISTLQNNNMIHYDKITKHYSLAINPQVIKAHLHNLQQRNYLQLKPDKLKWSPFILSRDRLAVLLGQTKLTIKDSDESNDVDID</sequence>
<keyword evidence="6" id="KW-0863">Zinc-finger</keyword>
<dbReference type="AlphaFoldDB" id="A0A1C7NJ77"/>
<comment type="catalytic activity">
    <reaction evidence="13">
        <text>L-lysyl-[protein] + acetyl-CoA = N(6)-acetyl-L-lysyl-[protein] + CoA + H(+)</text>
        <dbReference type="Rhea" id="RHEA:45948"/>
        <dbReference type="Rhea" id="RHEA-COMP:9752"/>
        <dbReference type="Rhea" id="RHEA-COMP:10731"/>
        <dbReference type="ChEBI" id="CHEBI:15378"/>
        <dbReference type="ChEBI" id="CHEBI:29969"/>
        <dbReference type="ChEBI" id="CHEBI:57287"/>
        <dbReference type="ChEBI" id="CHEBI:57288"/>
        <dbReference type="ChEBI" id="CHEBI:61930"/>
        <dbReference type="EC" id="2.3.1.48"/>
    </reaction>
</comment>
<dbReference type="FunFam" id="3.30.60.60:FF:000001">
    <property type="entry name" value="Histone acetyltransferase"/>
    <property type="match status" value="1"/>
</dbReference>
<keyword evidence="5" id="KW-0479">Metal-binding</keyword>
<dbReference type="STRING" id="101091.A0A1C7NJ77"/>
<dbReference type="InParanoid" id="A0A1C7NJ77"/>
<comment type="subcellular location">
    <subcellularLocation>
        <location evidence="1 13">Nucleus</location>
    </subcellularLocation>
</comment>
<feature type="compositionally biased region" description="Basic and acidic residues" evidence="14">
    <location>
        <begin position="217"/>
        <end position="239"/>
    </location>
</feature>
<evidence type="ECO:0000256" key="12">
    <source>
        <dbReference type="PIRSR" id="PIRSR602717-51"/>
    </source>
</evidence>
<dbReference type="InterPro" id="IPR036388">
    <property type="entry name" value="WH-like_DNA-bd_sf"/>
</dbReference>
<dbReference type="EC" id="2.3.1.48" evidence="3 13"/>
<evidence type="ECO:0000313" key="17">
    <source>
        <dbReference type="Proteomes" id="UP000093000"/>
    </source>
</evidence>
<feature type="region of interest" description="Disordered" evidence="14">
    <location>
        <begin position="113"/>
        <end position="172"/>
    </location>
</feature>
<dbReference type="Gene3D" id="3.40.630.30">
    <property type="match status" value="1"/>
</dbReference>
<dbReference type="GO" id="GO:0006357">
    <property type="term" value="P:regulation of transcription by RNA polymerase II"/>
    <property type="evidence" value="ECO:0007669"/>
    <property type="project" value="TreeGrafter"/>
</dbReference>
<evidence type="ECO:0000256" key="9">
    <source>
        <dbReference type="ARBA" id="ARBA00022990"/>
    </source>
</evidence>
<evidence type="ECO:0000259" key="15">
    <source>
        <dbReference type="PROSITE" id="PS51726"/>
    </source>
</evidence>
<dbReference type="GO" id="GO:0031507">
    <property type="term" value="P:heterochromatin formation"/>
    <property type="evidence" value="ECO:0007669"/>
    <property type="project" value="UniProtKB-ARBA"/>
</dbReference>
<accession>A0A1C7NJ77</accession>
<dbReference type="InterPro" id="IPR040706">
    <property type="entry name" value="Zf-MYST"/>
</dbReference>
<comment type="function">
    <text evidence="11">Catalytic component of the NuA4 histone acetyltransferase (HAT) complex which is involved in epigenetic transcriptional activation of selected genes principally by acetylation of nucleosomal histones H4, H3, H2B, H2A and H2A variant H2A.Z. Acetylates histone H4 to form H4K5ac, H4K8ac, H4K12ac and H4K16ac, histone H3 to form H3K14ac, and histone H2A to form H2AK4ac and H2AK7ac. The NuA4 complex is involved in the DNA damage response and is required for chromosome segregation. The NuA4 complex plays a direct role in repair of DNA double-strand breaks (DSBs) through homologous recombination. Recruitment to promoters depends on H3K4me. Also acetylates non-histone proteins. In addition to protein acetyltransferase, can use different acyl-CoA substrates, such as 2-hydroxyisobutanoyl-CoA (2-hydroxyisobutyryl-CoA) or (2E)-butenoyl-CoA (crotonyl-CoA), and is able to mediate protein 2-hydroxyisobutyrylation and crotonylation, respectively.</text>
</comment>
<dbReference type="SUPFAM" id="SSF55729">
    <property type="entry name" value="Acyl-CoA N-acyltransferases (Nat)"/>
    <property type="match status" value="1"/>
</dbReference>
<dbReference type="Gene3D" id="3.30.60.60">
    <property type="entry name" value="N-acetyl transferase-like"/>
    <property type="match status" value="1"/>
</dbReference>
<evidence type="ECO:0000256" key="4">
    <source>
        <dbReference type="ARBA" id="ARBA00022679"/>
    </source>
</evidence>
<dbReference type="InterPro" id="IPR016181">
    <property type="entry name" value="Acyl_CoA_acyltransferase"/>
</dbReference>
<organism evidence="16 17">
    <name type="scientific">Choanephora cucurbitarum</name>
    <dbReference type="NCBI Taxonomy" id="101091"/>
    <lineage>
        <taxon>Eukaryota</taxon>
        <taxon>Fungi</taxon>
        <taxon>Fungi incertae sedis</taxon>
        <taxon>Mucoromycota</taxon>
        <taxon>Mucoromycotina</taxon>
        <taxon>Mucoromycetes</taxon>
        <taxon>Mucorales</taxon>
        <taxon>Mucorineae</taxon>
        <taxon>Choanephoraceae</taxon>
        <taxon>Choanephoroideae</taxon>
        <taxon>Choanephora</taxon>
    </lineage>
</organism>
<feature type="compositionally biased region" description="Basic and acidic residues" evidence="14">
    <location>
        <begin position="126"/>
        <end position="138"/>
    </location>
</feature>
<dbReference type="InterPro" id="IPR050603">
    <property type="entry name" value="MYST_HAT"/>
</dbReference>
<keyword evidence="10 13" id="KW-0539">Nucleus</keyword>
<dbReference type="Proteomes" id="UP000093000">
    <property type="component" value="Unassembled WGS sequence"/>
</dbReference>
<proteinExistence type="inferred from homology"/>
<comment type="caution">
    <text evidence="16">The sequence shown here is derived from an EMBL/GenBank/DDBJ whole genome shotgun (WGS) entry which is preliminary data.</text>
</comment>
<dbReference type="GO" id="GO:0004402">
    <property type="term" value="F:histone acetyltransferase activity"/>
    <property type="evidence" value="ECO:0007669"/>
    <property type="project" value="InterPro"/>
</dbReference>
<keyword evidence="7" id="KW-0862">Zinc</keyword>
<dbReference type="FunFam" id="3.40.630.30:FF:000001">
    <property type="entry name" value="Histone acetyltransferase"/>
    <property type="match status" value="1"/>
</dbReference>
<dbReference type="GO" id="GO:0008270">
    <property type="term" value="F:zinc ion binding"/>
    <property type="evidence" value="ECO:0007669"/>
    <property type="project" value="UniProtKB-KW"/>
</dbReference>
<evidence type="ECO:0000256" key="10">
    <source>
        <dbReference type="ARBA" id="ARBA00023242"/>
    </source>
</evidence>
<evidence type="ECO:0000256" key="5">
    <source>
        <dbReference type="ARBA" id="ARBA00022723"/>
    </source>
</evidence>
<evidence type="ECO:0000256" key="6">
    <source>
        <dbReference type="ARBA" id="ARBA00022771"/>
    </source>
</evidence>
<feature type="active site" description="Proton donor/acceptor" evidence="12">
    <location>
        <position position="421"/>
    </location>
</feature>
<dbReference type="Pfam" id="PF01853">
    <property type="entry name" value="MOZ_SAS"/>
    <property type="match status" value="1"/>
</dbReference>
<comment type="similarity">
    <text evidence="2 13">Belongs to the MYST (SAS/MOZ) family.</text>
</comment>
<dbReference type="Gene3D" id="1.10.10.10">
    <property type="entry name" value="Winged helix-like DNA-binding domain superfamily/Winged helix DNA-binding domain"/>
    <property type="match status" value="1"/>
</dbReference>
<evidence type="ECO:0000313" key="16">
    <source>
        <dbReference type="EMBL" id="OBZ89070.1"/>
    </source>
</evidence>
<dbReference type="GO" id="GO:1990467">
    <property type="term" value="C:NuA3a histone acetyltransferase complex"/>
    <property type="evidence" value="ECO:0007669"/>
    <property type="project" value="TreeGrafter"/>
</dbReference>
<dbReference type="EMBL" id="LUGH01000115">
    <property type="protein sequence ID" value="OBZ89070.1"/>
    <property type="molecule type" value="Genomic_DNA"/>
</dbReference>
<feature type="domain" description="MYST-type HAT" evidence="15">
    <location>
        <begin position="245"/>
        <end position="519"/>
    </location>
</feature>
<evidence type="ECO:0000256" key="1">
    <source>
        <dbReference type="ARBA" id="ARBA00004123"/>
    </source>
</evidence>
<keyword evidence="9" id="KW-0007">Acetylation</keyword>
<dbReference type="Pfam" id="PF17772">
    <property type="entry name" value="zf-MYST"/>
    <property type="match status" value="1"/>
</dbReference>
<dbReference type="PANTHER" id="PTHR10615">
    <property type="entry name" value="HISTONE ACETYLTRANSFERASE"/>
    <property type="match status" value="1"/>
</dbReference>
<evidence type="ECO:0000256" key="7">
    <source>
        <dbReference type="ARBA" id="ARBA00022833"/>
    </source>
</evidence>
<evidence type="ECO:0000256" key="13">
    <source>
        <dbReference type="RuleBase" id="RU361211"/>
    </source>
</evidence>
<dbReference type="GO" id="GO:0003682">
    <property type="term" value="F:chromatin binding"/>
    <property type="evidence" value="ECO:0007669"/>
    <property type="project" value="TreeGrafter"/>
</dbReference>
<reference evidence="16 17" key="1">
    <citation type="submission" date="2016-03" db="EMBL/GenBank/DDBJ databases">
        <title>Choanephora cucurbitarum.</title>
        <authorList>
            <person name="Min B."/>
            <person name="Park H."/>
            <person name="Park J.-H."/>
            <person name="Shin H.-D."/>
            <person name="Choi I.-G."/>
        </authorList>
    </citation>
    <scope>NUCLEOTIDE SEQUENCE [LARGE SCALE GENOMIC DNA]</scope>
    <source>
        <strain evidence="16 17">KUS-F28377</strain>
    </source>
</reference>
<gene>
    <name evidence="16" type="primary">Kat7</name>
    <name evidence="16" type="ORF">A0J61_02883</name>
</gene>
<evidence type="ECO:0000256" key="11">
    <source>
        <dbReference type="ARBA" id="ARBA00045805"/>
    </source>
</evidence>
<keyword evidence="8" id="KW-0156">Chromatin regulator</keyword>
<evidence type="ECO:0000256" key="3">
    <source>
        <dbReference type="ARBA" id="ARBA00013184"/>
    </source>
</evidence>
<dbReference type="InterPro" id="IPR002717">
    <property type="entry name" value="HAT_MYST-type"/>
</dbReference>
<protein>
    <recommendedName>
        <fullName evidence="3 13">Histone acetyltransferase</fullName>
        <ecNumber evidence="3 13">2.3.1.48</ecNumber>
    </recommendedName>
</protein>
<dbReference type="PROSITE" id="PS51726">
    <property type="entry name" value="MYST_HAT"/>
    <property type="match status" value="1"/>
</dbReference>
<name>A0A1C7NJ77_9FUNG</name>
<feature type="region of interest" description="Disordered" evidence="14">
    <location>
        <begin position="194"/>
        <end position="243"/>
    </location>
</feature>
<dbReference type="OrthoDB" id="787137at2759"/>
<dbReference type="PANTHER" id="PTHR10615:SF161">
    <property type="entry name" value="HISTONE ACETYLTRANSFERASE KAT7"/>
    <property type="match status" value="1"/>
</dbReference>
<dbReference type="FunFam" id="1.10.10.10:FF:000022">
    <property type="entry name" value="Histone acetyltransferase"/>
    <property type="match status" value="1"/>
</dbReference>
<evidence type="ECO:0000256" key="8">
    <source>
        <dbReference type="ARBA" id="ARBA00022853"/>
    </source>
</evidence>
<evidence type="ECO:0000256" key="14">
    <source>
        <dbReference type="SAM" id="MobiDB-lite"/>
    </source>
</evidence>
<dbReference type="GO" id="GO:0005634">
    <property type="term" value="C:nucleus"/>
    <property type="evidence" value="ECO:0007669"/>
    <property type="project" value="UniProtKB-SubCell"/>
</dbReference>